<dbReference type="RefSeq" id="WP_022749879.1">
    <property type="nucleotide sequence ID" value="NZ_FOGW01000032.1"/>
</dbReference>
<sequence length="47" mass="5495">MIKLEEELKNFQPSLEVDEVEDVIQNHDLTDVADIITEILQEAKENR</sequence>
<reference evidence="2" key="1">
    <citation type="submission" date="2016-10" db="EMBL/GenBank/DDBJ databases">
        <authorList>
            <person name="Varghese N."/>
            <person name="Submissions S."/>
        </authorList>
    </citation>
    <scope>NUCLEOTIDE SEQUENCE [LARGE SCALE GENOMIC DNA]</scope>
    <source>
        <strain evidence="2">S1b</strain>
    </source>
</reference>
<keyword evidence="2" id="KW-1185">Reference proteome</keyword>
<name>A0A1H9ULB5_9FIRM</name>
<dbReference type="EMBL" id="FOGW01000032">
    <property type="protein sequence ID" value="SES10139.1"/>
    <property type="molecule type" value="Genomic_DNA"/>
</dbReference>
<gene>
    <name evidence="1" type="ORF">SAMN02910429_02162</name>
</gene>
<dbReference type="AlphaFoldDB" id="A0A1H9ULB5"/>
<organism evidence="1 2">
    <name type="scientific">Lachnobacterium bovis</name>
    <dbReference type="NCBI Taxonomy" id="140626"/>
    <lineage>
        <taxon>Bacteria</taxon>
        <taxon>Bacillati</taxon>
        <taxon>Bacillota</taxon>
        <taxon>Clostridia</taxon>
        <taxon>Lachnospirales</taxon>
        <taxon>Lachnospiraceae</taxon>
        <taxon>Lachnobacterium</taxon>
    </lineage>
</organism>
<evidence type="ECO:0000313" key="1">
    <source>
        <dbReference type="EMBL" id="SES10139.1"/>
    </source>
</evidence>
<accession>A0A1H9ULB5</accession>
<dbReference type="Proteomes" id="UP000182471">
    <property type="component" value="Unassembled WGS sequence"/>
</dbReference>
<proteinExistence type="predicted"/>
<protein>
    <submittedName>
        <fullName evidence="1">Uncharacterized protein</fullName>
    </submittedName>
</protein>
<evidence type="ECO:0000313" key="2">
    <source>
        <dbReference type="Proteomes" id="UP000182471"/>
    </source>
</evidence>